<feature type="DNA-binding region" description="H-T-H motif" evidence="2">
    <location>
        <begin position="36"/>
        <end position="55"/>
    </location>
</feature>
<sequence length="227" mass="24508">MYRKTSNEQSRLDRRRDDILSAAQRIVRQYGFSAAKIRPVAVASGVSVGSVYSYFQDVETLHAEVFAACAGKELAAVEAGLATATDAAGKLRVLVQMFATRALAAPRLSWSLLFEPVSPAVERQRLAYREQYVRLTAEIIERGVLTATFPPQSVLTTSRALVGAISETLVGPLNPIRTEFPQLTDAVVEDITQFCIRASGAGPHGPRIPLDDSSTPGRTAAYEGAGR</sequence>
<feature type="domain" description="HTH tetR-type" evidence="4">
    <location>
        <begin position="13"/>
        <end position="73"/>
    </location>
</feature>
<feature type="region of interest" description="Disordered" evidence="3">
    <location>
        <begin position="200"/>
        <end position="227"/>
    </location>
</feature>
<dbReference type="SUPFAM" id="SSF46689">
    <property type="entry name" value="Homeodomain-like"/>
    <property type="match status" value="1"/>
</dbReference>
<evidence type="ECO:0000313" key="6">
    <source>
        <dbReference type="Proteomes" id="UP001183176"/>
    </source>
</evidence>
<dbReference type="InterPro" id="IPR009057">
    <property type="entry name" value="Homeodomain-like_sf"/>
</dbReference>
<dbReference type="InterPro" id="IPR050109">
    <property type="entry name" value="HTH-type_TetR-like_transc_reg"/>
</dbReference>
<dbReference type="SUPFAM" id="SSF48498">
    <property type="entry name" value="Tetracyclin repressor-like, C-terminal domain"/>
    <property type="match status" value="1"/>
</dbReference>
<organism evidence="5 6">
    <name type="scientific">Jatrophihabitans lederbergiae</name>
    <dbReference type="NCBI Taxonomy" id="3075547"/>
    <lineage>
        <taxon>Bacteria</taxon>
        <taxon>Bacillati</taxon>
        <taxon>Actinomycetota</taxon>
        <taxon>Actinomycetes</taxon>
        <taxon>Jatrophihabitantales</taxon>
        <taxon>Jatrophihabitantaceae</taxon>
        <taxon>Jatrophihabitans</taxon>
    </lineage>
</organism>
<dbReference type="InterPro" id="IPR036271">
    <property type="entry name" value="Tet_transcr_reg_TetR-rel_C_sf"/>
</dbReference>
<evidence type="ECO:0000313" key="5">
    <source>
        <dbReference type="EMBL" id="MDT0262233.1"/>
    </source>
</evidence>
<dbReference type="EMBL" id="JAVREH010000015">
    <property type="protein sequence ID" value="MDT0262233.1"/>
    <property type="molecule type" value="Genomic_DNA"/>
</dbReference>
<dbReference type="PANTHER" id="PTHR30055:SF226">
    <property type="entry name" value="HTH-TYPE TRANSCRIPTIONAL REGULATOR PKSA"/>
    <property type="match status" value="1"/>
</dbReference>
<dbReference type="RefSeq" id="WP_311423384.1">
    <property type="nucleotide sequence ID" value="NZ_JAVREH010000015.1"/>
</dbReference>
<dbReference type="InterPro" id="IPR001647">
    <property type="entry name" value="HTH_TetR"/>
</dbReference>
<name>A0ABU2JB68_9ACTN</name>
<proteinExistence type="predicted"/>
<dbReference type="Proteomes" id="UP001183176">
    <property type="component" value="Unassembled WGS sequence"/>
</dbReference>
<evidence type="ECO:0000256" key="1">
    <source>
        <dbReference type="ARBA" id="ARBA00023125"/>
    </source>
</evidence>
<evidence type="ECO:0000256" key="2">
    <source>
        <dbReference type="PROSITE-ProRule" id="PRU00335"/>
    </source>
</evidence>
<accession>A0ABU2JB68</accession>
<keyword evidence="6" id="KW-1185">Reference proteome</keyword>
<evidence type="ECO:0000256" key="3">
    <source>
        <dbReference type="SAM" id="MobiDB-lite"/>
    </source>
</evidence>
<dbReference type="PROSITE" id="PS50977">
    <property type="entry name" value="HTH_TETR_2"/>
    <property type="match status" value="1"/>
</dbReference>
<dbReference type="Gene3D" id="1.10.357.10">
    <property type="entry name" value="Tetracycline Repressor, domain 2"/>
    <property type="match status" value="1"/>
</dbReference>
<comment type="caution">
    <text evidence="5">The sequence shown here is derived from an EMBL/GenBank/DDBJ whole genome shotgun (WGS) entry which is preliminary data.</text>
</comment>
<evidence type="ECO:0000259" key="4">
    <source>
        <dbReference type="PROSITE" id="PS50977"/>
    </source>
</evidence>
<gene>
    <name evidence="5" type="ORF">RM423_12605</name>
</gene>
<dbReference type="PANTHER" id="PTHR30055">
    <property type="entry name" value="HTH-TYPE TRANSCRIPTIONAL REGULATOR RUTR"/>
    <property type="match status" value="1"/>
</dbReference>
<dbReference type="Pfam" id="PF00440">
    <property type="entry name" value="TetR_N"/>
    <property type="match status" value="1"/>
</dbReference>
<protein>
    <submittedName>
        <fullName evidence="5">TetR/AcrR family transcriptional regulator</fullName>
    </submittedName>
</protein>
<reference evidence="6" key="1">
    <citation type="submission" date="2023-07" db="EMBL/GenBank/DDBJ databases">
        <title>30 novel species of actinomycetes from the DSMZ collection.</title>
        <authorList>
            <person name="Nouioui I."/>
        </authorList>
    </citation>
    <scope>NUCLEOTIDE SEQUENCE [LARGE SCALE GENOMIC DNA]</scope>
    <source>
        <strain evidence="6">DSM 44399</strain>
    </source>
</reference>
<keyword evidence="1 2" id="KW-0238">DNA-binding</keyword>
<dbReference type="PRINTS" id="PR00455">
    <property type="entry name" value="HTHTETR"/>
</dbReference>